<evidence type="ECO:0000256" key="1">
    <source>
        <dbReference type="ARBA" id="ARBA00008306"/>
    </source>
</evidence>
<name>D8QSS8_SELML</name>
<comment type="similarity">
    <text evidence="1">Belongs to the RMD1/sif2 family.</text>
</comment>
<proteinExistence type="inferred from homology"/>
<protein>
    <recommendedName>
        <fullName evidence="2">DUF155 domain-containing protein</fullName>
    </recommendedName>
</protein>
<dbReference type="PANTHER" id="PTHR16255:SF6">
    <property type="entry name" value="PROTEIN RETARDED ROOT GROWTH-LIKE"/>
    <property type="match status" value="1"/>
</dbReference>
<dbReference type="InParanoid" id="D8QSS8"/>
<dbReference type="OMA" id="QNKPNFV"/>
<dbReference type="KEGG" id="smo:SELMODRAFT_83185"/>
<evidence type="ECO:0000313" key="5">
    <source>
        <dbReference type="Proteomes" id="UP000001514"/>
    </source>
</evidence>
<dbReference type="PANTHER" id="PTHR16255">
    <property type="entry name" value="REQUIRED FOR MEIOTIC NUCLEAR DIVISION PROTEIN 1 HOMOLOG"/>
    <property type="match status" value="1"/>
</dbReference>
<dbReference type="EMBL" id="GL377570">
    <property type="protein sequence ID" value="EFJ33642.1"/>
    <property type="molecule type" value="Genomic_DNA"/>
</dbReference>
<reference evidence="4 5" key="1">
    <citation type="journal article" date="2011" name="Science">
        <title>The Selaginella genome identifies genetic changes associated with the evolution of vascular plants.</title>
        <authorList>
            <person name="Banks J.A."/>
            <person name="Nishiyama T."/>
            <person name="Hasebe M."/>
            <person name="Bowman J.L."/>
            <person name="Gribskov M."/>
            <person name="dePamphilis C."/>
            <person name="Albert V.A."/>
            <person name="Aono N."/>
            <person name="Aoyama T."/>
            <person name="Ambrose B.A."/>
            <person name="Ashton N.W."/>
            <person name="Axtell M.J."/>
            <person name="Barker E."/>
            <person name="Barker M.S."/>
            <person name="Bennetzen J.L."/>
            <person name="Bonawitz N.D."/>
            <person name="Chapple C."/>
            <person name="Cheng C."/>
            <person name="Correa L.G."/>
            <person name="Dacre M."/>
            <person name="DeBarry J."/>
            <person name="Dreyer I."/>
            <person name="Elias M."/>
            <person name="Engstrom E.M."/>
            <person name="Estelle M."/>
            <person name="Feng L."/>
            <person name="Finet C."/>
            <person name="Floyd S.K."/>
            <person name="Frommer W.B."/>
            <person name="Fujita T."/>
            <person name="Gramzow L."/>
            <person name="Gutensohn M."/>
            <person name="Harholt J."/>
            <person name="Hattori M."/>
            <person name="Heyl A."/>
            <person name="Hirai T."/>
            <person name="Hiwatashi Y."/>
            <person name="Ishikawa M."/>
            <person name="Iwata M."/>
            <person name="Karol K.G."/>
            <person name="Koehler B."/>
            <person name="Kolukisaoglu U."/>
            <person name="Kubo M."/>
            <person name="Kurata T."/>
            <person name="Lalonde S."/>
            <person name="Li K."/>
            <person name="Li Y."/>
            <person name="Litt A."/>
            <person name="Lyons E."/>
            <person name="Manning G."/>
            <person name="Maruyama T."/>
            <person name="Michael T.P."/>
            <person name="Mikami K."/>
            <person name="Miyazaki S."/>
            <person name="Morinaga S."/>
            <person name="Murata T."/>
            <person name="Mueller-Roeber B."/>
            <person name="Nelson D.R."/>
            <person name="Obara M."/>
            <person name="Oguri Y."/>
            <person name="Olmstead R.G."/>
            <person name="Onodera N."/>
            <person name="Petersen B.L."/>
            <person name="Pils B."/>
            <person name="Prigge M."/>
            <person name="Rensing S.A."/>
            <person name="Riano-Pachon D.M."/>
            <person name="Roberts A.W."/>
            <person name="Sato Y."/>
            <person name="Scheller H.V."/>
            <person name="Schulz B."/>
            <person name="Schulz C."/>
            <person name="Shakirov E.V."/>
            <person name="Shibagaki N."/>
            <person name="Shinohara N."/>
            <person name="Shippen D.E."/>
            <person name="Soerensen I."/>
            <person name="Sotooka R."/>
            <person name="Sugimoto N."/>
            <person name="Sugita M."/>
            <person name="Sumikawa N."/>
            <person name="Tanurdzic M."/>
            <person name="Theissen G."/>
            <person name="Ulvskov P."/>
            <person name="Wakazuki S."/>
            <person name="Weng J.K."/>
            <person name="Willats W.W."/>
            <person name="Wipf D."/>
            <person name="Wolf P.G."/>
            <person name="Yang L."/>
            <person name="Zimmer A.D."/>
            <person name="Zhu Q."/>
            <person name="Mitros T."/>
            <person name="Hellsten U."/>
            <person name="Loque D."/>
            <person name="Otillar R."/>
            <person name="Salamov A."/>
            <person name="Schmutz J."/>
            <person name="Shapiro H."/>
            <person name="Lindquist E."/>
            <person name="Lucas S."/>
            <person name="Rokhsar D."/>
            <person name="Grigoriev I.V."/>
        </authorList>
    </citation>
    <scope>NUCLEOTIDE SEQUENCE [LARGE SCALE GENOMIC DNA]</scope>
</reference>
<dbReference type="Pfam" id="PF02582">
    <property type="entry name" value="DUF155"/>
    <property type="match status" value="1"/>
</dbReference>
<evidence type="ECO:0000259" key="2">
    <source>
        <dbReference type="Pfam" id="PF02582"/>
    </source>
</evidence>
<dbReference type="AlphaFoldDB" id="D8QSS8"/>
<sequence length="315" mass="35816">MRNSAARPVEEDELGFEEQAEGEIYVDQPEAYVPVEARFFARSVDLRTLAQEKSLDIAVSRNHLIIRLKDAASSSSPAAEVTGVPTIDCWNDEGYMVIFNYGTAVLFNVAPGKEEEYLKTVKQHSKGVFDEPNRDNYCVVVRPTLDKWSEGSVDRIMVKELDVNSIRVVAVILSQSIALDHYTKQIDAMLKSFDDLNFIMQQTGTFNLQRRELFKLVASVNTALAETILKAGLLERSDVAWQNANYDSIWAFMREEFELEDRFESLEKKTGIIQHNVAFFLDILQNRKSDSLEWIIIVLIAADICVSLYEIFHGT</sequence>
<organism evidence="5">
    <name type="scientific">Selaginella moellendorffii</name>
    <name type="common">Spikemoss</name>
    <dbReference type="NCBI Taxonomy" id="88036"/>
    <lineage>
        <taxon>Eukaryota</taxon>
        <taxon>Viridiplantae</taxon>
        <taxon>Streptophyta</taxon>
        <taxon>Embryophyta</taxon>
        <taxon>Tracheophyta</taxon>
        <taxon>Lycopodiopsida</taxon>
        <taxon>Selaginellales</taxon>
        <taxon>Selaginellaceae</taxon>
        <taxon>Selaginella</taxon>
    </lineage>
</organism>
<dbReference type="EMBL" id="GL377566">
    <property type="protein sequence ID" value="EFJ36989.1"/>
    <property type="molecule type" value="Genomic_DNA"/>
</dbReference>
<dbReference type="STRING" id="88036.D8QSS8"/>
<dbReference type="Proteomes" id="UP000001514">
    <property type="component" value="Unassembled WGS sequence"/>
</dbReference>
<dbReference type="Gramene" id="EFJ36989">
    <property type="protein sequence ID" value="EFJ36989"/>
    <property type="gene ID" value="SELMODRAFT_75997"/>
</dbReference>
<dbReference type="InterPro" id="IPR051624">
    <property type="entry name" value="RMD1/Sad1-interacting"/>
</dbReference>
<dbReference type="FunCoup" id="D8QSS8">
    <property type="interactions" value="855"/>
</dbReference>
<evidence type="ECO:0000313" key="4">
    <source>
        <dbReference type="EMBL" id="EFJ36989.1"/>
    </source>
</evidence>
<dbReference type="GO" id="GO:0005739">
    <property type="term" value="C:mitochondrion"/>
    <property type="evidence" value="ECO:0007669"/>
    <property type="project" value="UniProtKB-ARBA"/>
</dbReference>
<feature type="domain" description="DUF155" evidence="2">
    <location>
        <begin position="96"/>
        <end position="267"/>
    </location>
</feature>
<dbReference type="OrthoDB" id="18302at2759"/>
<accession>D8QSS8</accession>
<dbReference type="Gramene" id="EFJ33642">
    <property type="protein sequence ID" value="EFJ33642"/>
    <property type="gene ID" value="SELMODRAFT_83185"/>
</dbReference>
<dbReference type="eggNOG" id="KOG2861">
    <property type="taxonomic scope" value="Eukaryota"/>
</dbReference>
<gene>
    <name evidence="4" type="ORF">SELMODRAFT_75997</name>
    <name evidence="3" type="ORF">SELMODRAFT_83185</name>
</gene>
<keyword evidence="5" id="KW-1185">Reference proteome</keyword>
<evidence type="ECO:0000313" key="3">
    <source>
        <dbReference type="EMBL" id="EFJ33642.1"/>
    </source>
</evidence>
<dbReference type="KEGG" id="smo:SELMODRAFT_75997"/>
<dbReference type="HOGENOM" id="CLU_011220_2_2_1"/>
<dbReference type="InterPro" id="IPR003734">
    <property type="entry name" value="DUF155"/>
</dbReference>